<proteinExistence type="predicted"/>
<accession>F6ESG1</accession>
<dbReference type="HOGENOM" id="CLU_1212758_0_0_11"/>
<evidence type="ECO:0000313" key="3">
    <source>
        <dbReference type="Proteomes" id="UP000009235"/>
    </source>
</evidence>
<keyword evidence="2" id="KW-0614">Plasmid</keyword>
<evidence type="ECO:0000313" key="2">
    <source>
        <dbReference type="EMBL" id="AEF43082.1"/>
    </source>
</evidence>
<dbReference type="AlphaFoldDB" id="F6ESG1"/>
<protein>
    <recommendedName>
        <fullName evidence="4">Antitoxin Xre/MbcA/ParS-like toxin-binding domain-containing protein</fullName>
    </recommendedName>
</protein>
<dbReference type="EMBL" id="CP002788">
    <property type="protein sequence ID" value="AEF43082.1"/>
    <property type="molecule type" value="Genomic_DNA"/>
</dbReference>
<evidence type="ECO:0008006" key="4">
    <source>
        <dbReference type="Google" id="ProtNLM"/>
    </source>
</evidence>
<organism evidence="2 3">
    <name type="scientific">Hoyosella subflava (strain DSM 45089 / JCM 17490 / NBRC 109087 / DQS3-9A1)</name>
    <name type="common">Amycolicicoccus subflavus</name>
    <dbReference type="NCBI Taxonomy" id="443218"/>
    <lineage>
        <taxon>Bacteria</taxon>
        <taxon>Bacillati</taxon>
        <taxon>Actinomycetota</taxon>
        <taxon>Actinomycetes</taxon>
        <taxon>Mycobacteriales</taxon>
        <taxon>Hoyosellaceae</taxon>
        <taxon>Hoyosella</taxon>
    </lineage>
</organism>
<feature type="region of interest" description="Disordered" evidence="1">
    <location>
        <begin position="119"/>
        <end position="141"/>
    </location>
</feature>
<evidence type="ECO:0000256" key="1">
    <source>
        <dbReference type="SAM" id="MobiDB-lite"/>
    </source>
</evidence>
<feature type="compositionally biased region" description="Basic and acidic residues" evidence="1">
    <location>
        <begin position="125"/>
        <end position="140"/>
    </location>
</feature>
<keyword evidence="3" id="KW-1185">Reference proteome</keyword>
<geneLocation type="plasmid" evidence="2 3">
    <name>pAS9A-2</name>
</geneLocation>
<gene>
    <name evidence="2" type="ordered locus">AS9A_P20038</name>
</gene>
<name>F6ESG1_HOYSD</name>
<reference evidence="2 3" key="1">
    <citation type="journal article" date="2011" name="J. Bacteriol.">
        <title>Complete genome sequence of Amycolicicoccus subflavus DQS3-9A1T, an actinomycete isolated from crude oil-polluted soil.</title>
        <authorList>
            <person name="Cai M."/>
            <person name="Chen W.M."/>
            <person name="Nie Y."/>
            <person name="Chi C.Q."/>
            <person name="Wang Y.N."/>
            <person name="Tang Y.Q."/>
            <person name="Li G.Y."/>
            <person name="Wu X.L."/>
        </authorList>
    </citation>
    <scope>NUCLEOTIDE SEQUENCE [LARGE SCALE GENOMIC DNA]</scope>
    <source>
        <strain evidence="3">DSM 45089 / DQS3-9A1</strain>
        <plasmid evidence="2 3">pAS9A-2</plasmid>
    </source>
</reference>
<dbReference type="Proteomes" id="UP000009235">
    <property type="component" value="Plasmid pAS9A-2"/>
</dbReference>
<dbReference type="KEGG" id="asd:AS9A_P20038"/>
<sequence length="228" mass="24717">MASRVPHRKAGIRSHVKPGLSAVAFKRSRTLTSARSSVHVPVRAFTQRAGWSQGKGPVLVDEHRIARIVEDVLGKRGVGLPDSPAGGSPLPEGYADAVHRSNLSLLESLETVKSGQANKLLSPRSESDSRSQVKKLRDSGDLIGLPRGQRPDYVYPVFQFDRARHRVHPVVAHANQLIGAASDPWGAASWWLTPAEPLDGATPLTLLESGRLTEQQVDAAVLWAQRAM</sequence>